<dbReference type="EMBL" id="MFRA01000008">
    <property type="protein sequence ID" value="OGH92121.1"/>
    <property type="molecule type" value="Genomic_DNA"/>
</dbReference>
<sequence>MRKYIFIFLVTVFGVGALLFWKWSKAEGGLKSVVVQKVVEKIASNQVSDGVISKLLGFETPATYLILFLNNTEIRPGGGFIGAYSVVRMDKGIPQILKVEGTEILDNLSIQDFESVPPEPLQKYLFIKRWNFRDSNWSPDFAVSSAKSLDLFKKERGVAANEITGVIGITPTLLEEILKISGPITVNGQEFNASNFTEKLEYEVEFGFAEKGLDFDERKKILSDMSHAFMARLRADAFKHWSSYFALVQRLLSEKHILAYSTNPEVQKILLAKDWAGEMKNPSGDFLLWVDANMAALKTDKVMERELVYSFAPTSSDKYMATAKMKYANKGSFTKFTSRYRTYARVYVPQGSQFISVVGSMKADRSAEPGLVDQGVENGRQWFGTFISIEPGKTGELVWQFYLAPSVVDNIKNNNYNLLVQKQLGTIADKLTLDLNFGKNTVETTPNETLDDVFNQKYIYKTDLTVDRAVEVKLTN</sequence>
<gene>
    <name evidence="1" type="ORF">A2563_00855</name>
</gene>
<organism evidence="1 2">
    <name type="scientific">Candidatus Magasanikbacteria bacterium RIFOXYD1_FULL_40_23</name>
    <dbReference type="NCBI Taxonomy" id="1798705"/>
    <lineage>
        <taxon>Bacteria</taxon>
        <taxon>Candidatus Magasanikiibacteriota</taxon>
    </lineage>
</organism>
<proteinExistence type="predicted"/>
<evidence type="ECO:0000313" key="2">
    <source>
        <dbReference type="Proteomes" id="UP000176634"/>
    </source>
</evidence>
<comment type="caution">
    <text evidence="1">The sequence shown here is derived from an EMBL/GenBank/DDBJ whole genome shotgun (WGS) entry which is preliminary data.</text>
</comment>
<evidence type="ECO:0008006" key="3">
    <source>
        <dbReference type="Google" id="ProtNLM"/>
    </source>
</evidence>
<name>A0A1F6P7G4_9BACT</name>
<protein>
    <recommendedName>
        <fullName evidence="3">DUF4012 domain-containing protein</fullName>
    </recommendedName>
</protein>
<dbReference type="InterPro" id="IPR025101">
    <property type="entry name" value="DUF4012"/>
</dbReference>
<evidence type="ECO:0000313" key="1">
    <source>
        <dbReference type="EMBL" id="OGH92121.1"/>
    </source>
</evidence>
<dbReference type="Proteomes" id="UP000176634">
    <property type="component" value="Unassembled WGS sequence"/>
</dbReference>
<reference evidence="1 2" key="1">
    <citation type="journal article" date="2016" name="Nat. Commun.">
        <title>Thousands of microbial genomes shed light on interconnected biogeochemical processes in an aquifer system.</title>
        <authorList>
            <person name="Anantharaman K."/>
            <person name="Brown C.T."/>
            <person name="Hug L.A."/>
            <person name="Sharon I."/>
            <person name="Castelle C.J."/>
            <person name="Probst A.J."/>
            <person name="Thomas B.C."/>
            <person name="Singh A."/>
            <person name="Wilkins M.J."/>
            <person name="Karaoz U."/>
            <person name="Brodie E.L."/>
            <person name="Williams K.H."/>
            <person name="Hubbard S.S."/>
            <person name="Banfield J.F."/>
        </authorList>
    </citation>
    <scope>NUCLEOTIDE SEQUENCE [LARGE SCALE GENOMIC DNA]</scope>
</reference>
<accession>A0A1F6P7G4</accession>
<dbReference type="AlphaFoldDB" id="A0A1F6P7G4"/>
<dbReference type="STRING" id="1798705.A2563_00855"/>
<dbReference type="Pfam" id="PF13196">
    <property type="entry name" value="DUF4012"/>
    <property type="match status" value="1"/>
</dbReference>